<evidence type="ECO:0000313" key="3">
    <source>
        <dbReference type="Proteomes" id="UP001153148"/>
    </source>
</evidence>
<reference evidence="2" key="1">
    <citation type="submission" date="2021-03" db="EMBL/GenBank/DDBJ databases">
        <authorList>
            <person name="Tran Van P."/>
        </authorList>
    </citation>
    <scope>NUCLEOTIDE SEQUENCE</scope>
</reference>
<feature type="transmembrane region" description="Helical" evidence="1">
    <location>
        <begin position="12"/>
        <end position="31"/>
    </location>
</feature>
<comment type="caution">
    <text evidence="2">The sequence shown here is derived from an EMBL/GenBank/DDBJ whole genome shotgun (WGS) entry which is preliminary data.</text>
</comment>
<dbReference type="Proteomes" id="UP001153148">
    <property type="component" value="Unassembled WGS sequence"/>
</dbReference>
<organism evidence="2 3">
    <name type="scientific">Timema podura</name>
    <name type="common">Walking stick</name>
    <dbReference type="NCBI Taxonomy" id="61482"/>
    <lineage>
        <taxon>Eukaryota</taxon>
        <taxon>Metazoa</taxon>
        <taxon>Ecdysozoa</taxon>
        <taxon>Arthropoda</taxon>
        <taxon>Hexapoda</taxon>
        <taxon>Insecta</taxon>
        <taxon>Pterygota</taxon>
        <taxon>Neoptera</taxon>
        <taxon>Polyneoptera</taxon>
        <taxon>Phasmatodea</taxon>
        <taxon>Timematodea</taxon>
        <taxon>Timematoidea</taxon>
        <taxon>Timematidae</taxon>
        <taxon>Timema</taxon>
    </lineage>
</organism>
<keyword evidence="1" id="KW-0812">Transmembrane</keyword>
<proteinExistence type="predicted"/>
<keyword evidence="3" id="KW-1185">Reference proteome</keyword>
<accession>A0ABN7P9P6</accession>
<gene>
    <name evidence="2" type="ORF">TPAB3V08_LOCUS10742</name>
</gene>
<evidence type="ECO:0000256" key="1">
    <source>
        <dbReference type="SAM" id="Phobius"/>
    </source>
</evidence>
<name>A0ABN7P9P6_TIMPD</name>
<evidence type="ECO:0000313" key="2">
    <source>
        <dbReference type="EMBL" id="CAG2063795.1"/>
    </source>
</evidence>
<keyword evidence="1" id="KW-1133">Transmembrane helix</keyword>
<sequence length="214" mass="23246">MSPRTEAASGSPLSPNAIAIVSMTIIFAFPLDQVHKSLFAVWSKRDDLEIFAEEKIGLNGLVLRAATLQFSFIQETSGATFKVPRITLLVTSANSSQHQILDGMFGEVWQILEKKLNFTCVKGFLPLEALVPPQGATTGRLKVETQIPCQGPTTTCPENKHLLRGSSNPSYLCPSNVATHITCTVVNLGTSDPVSAIDPRHHWTAAYPAMARFP</sequence>
<dbReference type="EMBL" id="CAJPIN010029168">
    <property type="protein sequence ID" value="CAG2063795.1"/>
    <property type="molecule type" value="Genomic_DNA"/>
</dbReference>
<protein>
    <submittedName>
        <fullName evidence="2">Uncharacterized protein</fullName>
    </submittedName>
</protein>
<keyword evidence="1" id="KW-0472">Membrane</keyword>